<dbReference type="Gene3D" id="3.40.50.150">
    <property type="entry name" value="Vaccinia Virus protein VP39"/>
    <property type="match status" value="1"/>
</dbReference>
<dbReference type="EMBL" id="RSAS01000811">
    <property type="protein sequence ID" value="RRR67074.1"/>
    <property type="molecule type" value="Genomic_DNA"/>
</dbReference>
<keyword evidence="4" id="KW-0255">Endonuclease</keyword>
<dbReference type="InterPro" id="IPR029063">
    <property type="entry name" value="SAM-dependent_MTases_sf"/>
</dbReference>
<dbReference type="AlphaFoldDB" id="A0A426TSJ7"/>
<dbReference type="PRINTS" id="PR00507">
    <property type="entry name" value="N12N6MTFRASE"/>
</dbReference>
<evidence type="ECO:0000313" key="5">
    <source>
        <dbReference type="Proteomes" id="UP000280307"/>
    </source>
</evidence>
<dbReference type="PROSITE" id="PS00092">
    <property type="entry name" value="N6_MTASE"/>
    <property type="match status" value="1"/>
</dbReference>
<evidence type="ECO:0000256" key="1">
    <source>
        <dbReference type="ARBA" id="ARBA00022747"/>
    </source>
</evidence>
<name>A0A426TSJ7_9CHLR</name>
<dbReference type="SUPFAM" id="SSF53335">
    <property type="entry name" value="S-adenosyl-L-methionine-dependent methyltransferases"/>
    <property type="match status" value="1"/>
</dbReference>
<keyword evidence="4" id="KW-0540">Nuclease</keyword>
<proteinExistence type="predicted"/>
<evidence type="ECO:0000259" key="3">
    <source>
        <dbReference type="Pfam" id="PF13588"/>
    </source>
</evidence>
<dbReference type="GO" id="GO:0003677">
    <property type="term" value="F:DNA binding"/>
    <property type="evidence" value="ECO:0007669"/>
    <property type="project" value="InterPro"/>
</dbReference>
<organism evidence="4 5">
    <name type="scientific">Candidatus Viridilinea halotolerans</name>
    <dbReference type="NCBI Taxonomy" id="2491704"/>
    <lineage>
        <taxon>Bacteria</taxon>
        <taxon>Bacillati</taxon>
        <taxon>Chloroflexota</taxon>
        <taxon>Chloroflexia</taxon>
        <taxon>Chloroflexales</taxon>
        <taxon>Chloroflexineae</taxon>
        <taxon>Oscillochloridaceae</taxon>
        <taxon>Candidatus Viridilinea</taxon>
    </lineage>
</organism>
<dbReference type="GO" id="GO:0009307">
    <property type="term" value="P:DNA restriction-modification system"/>
    <property type="evidence" value="ECO:0007669"/>
    <property type="project" value="UniProtKB-KW"/>
</dbReference>
<dbReference type="InterPro" id="IPR029464">
    <property type="entry name" value="HSDR_N"/>
</dbReference>
<dbReference type="Pfam" id="PF02384">
    <property type="entry name" value="N6_Mtase"/>
    <property type="match status" value="1"/>
</dbReference>
<dbReference type="InterPro" id="IPR052916">
    <property type="entry name" value="Type-I_RE_MTase_Subunit"/>
</dbReference>
<dbReference type="InterPro" id="IPR003356">
    <property type="entry name" value="DNA_methylase_A-5"/>
</dbReference>
<reference evidence="4 5" key="1">
    <citation type="submission" date="2018-12" db="EMBL/GenBank/DDBJ databases">
        <title>Genome Sequence of Candidatus Viridilinea halotolerans isolated from saline sulfide-rich spring.</title>
        <authorList>
            <person name="Grouzdev D.S."/>
            <person name="Burganskaya E.I."/>
            <person name="Krutkina M.S."/>
            <person name="Sukhacheva M.V."/>
            <person name="Gorlenko V.M."/>
        </authorList>
    </citation>
    <scope>NUCLEOTIDE SEQUENCE [LARGE SCALE GENOMIC DNA]</scope>
    <source>
        <strain evidence="4">Chok-6</strain>
    </source>
</reference>
<feature type="domain" description="Type I restriction enzyme R protein N-terminal" evidence="3">
    <location>
        <begin position="20"/>
        <end position="134"/>
    </location>
</feature>
<dbReference type="GO" id="GO:0032259">
    <property type="term" value="P:methylation"/>
    <property type="evidence" value="ECO:0007669"/>
    <property type="project" value="InterPro"/>
</dbReference>
<evidence type="ECO:0000259" key="2">
    <source>
        <dbReference type="Pfam" id="PF02384"/>
    </source>
</evidence>
<gene>
    <name evidence="4" type="ORF">EI684_19555</name>
</gene>
<dbReference type="GO" id="GO:0004519">
    <property type="term" value="F:endonuclease activity"/>
    <property type="evidence" value="ECO:0007669"/>
    <property type="project" value="UniProtKB-KW"/>
</dbReference>
<comment type="caution">
    <text evidence="4">The sequence shown here is derived from an EMBL/GenBank/DDBJ whole genome shotgun (WGS) entry which is preliminary data.</text>
</comment>
<dbReference type="NCBIfam" id="NF047738">
    <property type="entry name" value="antiphage_MADS2"/>
    <property type="match status" value="1"/>
</dbReference>
<dbReference type="InterPro" id="IPR002052">
    <property type="entry name" value="DNA_methylase_N6_adenine_CS"/>
</dbReference>
<keyword evidence="4" id="KW-0378">Hydrolase</keyword>
<protein>
    <submittedName>
        <fullName evidence="4">Restriction endonuclease subunit M</fullName>
    </submittedName>
</protein>
<accession>A0A426TSJ7</accession>
<evidence type="ECO:0000313" key="4">
    <source>
        <dbReference type="EMBL" id="RRR67074.1"/>
    </source>
</evidence>
<dbReference type="PANTHER" id="PTHR42998:SF1">
    <property type="entry name" value="TYPE I RESTRICTION ENZYME HINDI METHYLASE SUBUNIT"/>
    <property type="match status" value="1"/>
</dbReference>
<dbReference type="GO" id="GO:0008170">
    <property type="term" value="F:N-methyltransferase activity"/>
    <property type="evidence" value="ECO:0007669"/>
    <property type="project" value="InterPro"/>
</dbReference>
<sequence>MMPKGFIMDRISGEKRKDTPKEAVRQRIAWALLREDGISFDDMASDFPVTIDGRRRKIDIAIFHEGKPHTEQNISRVVVCRPEPAIGRTVVRIRDHQQADKDLVELKEIMTGIDGCRYGLWTNGLDFFFLEKRATRFEVDFDPISYWPTAGDSQGTPETASRAVMRRADEAMLRTAFRRCHNFIHGNEGMPKDAAFWQFLYLIFCKIHDERSPRDARQFWIGAKEQFEPQGQKAVRRRILTLFEEVKQRYQSVFRGNEEITLSDRALAFMVSELSRYDLLRTDVDVKGAAYQEIVGTNLRGDRGQYFTPRGVTKLAVEMLAPKETERVLDPACGTGGFLTATLAYMLHKFRDEQKSNDTTEEFNEVTQRLSDYAQKYVFGADFDPFLIKASQMHMVMSGDGRGHLYNINSLEFPEGHLGDVRRAVQECNLGTMDIVITNPPFGSDIPIDDPVILRQYELAQRWERLDDGTFRSTGDYHGRVAPEVLFIERCVRWLKRDGGRMGIVLPNGILGNPAAEYIRAWILRNTWVLASIDLPVEVFIVDANVNILTSLLFLKRKTDEEIMAEARGGQVEYPIFMAVAEKVGFDRRGNPLYKRNPDGTDIVTVNTVTERMVRKGKEIVHTFTRPEREVDNDLPIIAREYRAFLEREARNYAHLRGL</sequence>
<keyword evidence="1" id="KW-0680">Restriction system</keyword>
<dbReference type="Proteomes" id="UP000280307">
    <property type="component" value="Unassembled WGS sequence"/>
</dbReference>
<dbReference type="PANTHER" id="PTHR42998">
    <property type="entry name" value="TYPE I RESTRICTION ENZYME HINDVIIP M PROTEIN-RELATED"/>
    <property type="match status" value="1"/>
</dbReference>
<feature type="domain" description="DNA methylase adenine-specific" evidence="2">
    <location>
        <begin position="285"/>
        <end position="561"/>
    </location>
</feature>
<dbReference type="Pfam" id="PF13588">
    <property type="entry name" value="HSDR_N_2"/>
    <property type="match status" value="1"/>
</dbReference>